<dbReference type="Proteomes" id="UP001355056">
    <property type="component" value="Unassembled WGS sequence"/>
</dbReference>
<proteinExistence type="predicted"/>
<dbReference type="Pfam" id="PF10399">
    <property type="entry name" value="UCR_Fe-S_N"/>
    <property type="match status" value="1"/>
</dbReference>
<dbReference type="PANTHER" id="PTHR10134">
    <property type="entry name" value="CYTOCHROME B-C1 COMPLEX SUBUNIT RIESKE, MITOCHONDRIAL"/>
    <property type="match status" value="1"/>
</dbReference>
<dbReference type="Gene3D" id="1.20.5.510">
    <property type="entry name" value="Single helix bin"/>
    <property type="match status" value="1"/>
</dbReference>
<keyword evidence="13 19" id="KW-1133">Transmembrane helix</keyword>
<keyword evidence="11" id="KW-1278">Translocase</keyword>
<comment type="function">
    <text evidence="1">Component of the ubiquinol-cytochrome c reductase complex (complex III or cytochrome b-c1 complex), which is a respiratory chain that generates an electrochemical potential coupled to ATP synthesis.</text>
</comment>
<evidence type="ECO:0000256" key="15">
    <source>
        <dbReference type="ARBA" id="ARBA00023014"/>
    </source>
</evidence>
<evidence type="ECO:0000256" key="6">
    <source>
        <dbReference type="ARBA" id="ARBA00022448"/>
    </source>
</evidence>
<feature type="transmembrane region" description="Helical" evidence="19">
    <location>
        <begin position="28"/>
        <end position="49"/>
    </location>
</feature>
<dbReference type="InterPro" id="IPR036922">
    <property type="entry name" value="Rieske_2Fe-2S_sf"/>
</dbReference>
<evidence type="ECO:0000256" key="16">
    <source>
        <dbReference type="ARBA" id="ARBA00023136"/>
    </source>
</evidence>
<comment type="subunit">
    <text evidence="3 20">The main subunits of complex b-c1 are: cytochrome b, cytochrome c1 and the Rieske protein.</text>
</comment>
<keyword evidence="7" id="KW-1003">Cell membrane</keyword>
<keyword evidence="6 19" id="KW-0813">Transport</keyword>
<keyword evidence="10" id="KW-0479">Metal-binding</keyword>
<evidence type="ECO:0000256" key="12">
    <source>
        <dbReference type="ARBA" id="ARBA00022982"/>
    </source>
</evidence>
<dbReference type="PRINTS" id="PR00162">
    <property type="entry name" value="RIESKE"/>
</dbReference>
<keyword evidence="15" id="KW-0411">Iron-sulfur</keyword>
<dbReference type="InterPro" id="IPR017941">
    <property type="entry name" value="Rieske_2Fe-2S"/>
</dbReference>
<evidence type="ECO:0000256" key="9">
    <source>
        <dbReference type="ARBA" id="ARBA00022714"/>
    </source>
</evidence>
<evidence type="ECO:0000313" key="23">
    <source>
        <dbReference type="EMBL" id="MEG3182451.1"/>
    </source>
</evidence>
<dbReference type="RefSeq" id="WP_332613645.1">
    <property type="nucleotide sequence ID" value="NZ_JAXGFP010000001.1"/>
</dbReference>
<evidence type="ECO:0000256" key="20">
    <source>
        <dbReference type="RuleBase" id="RU004497"/>
    </source>
</evidence>
<keyword evidence="14" id="KW-0408">Iron</keyword>
<comment type="catalytic activity">
    <reaction evidence="18 19">
        <text>a quinol + 2 Fe(III)-[cytochrome c](out) = a quinone + 2 Fe(II)-[cytochrome c](out) + 2 H(+)(out)</text>
        <dbReference type="Rhea" id="RHEA:11484"/>
        <dbReference type="Rhea" id="RHEA-COMP:10350"/>
        <dbReference type="Rhea" id="RHEA-COMP:14399"/>
        <dbReference type="ChEBI" id="CHEBI:15378"/>
        <dbReference type="ChEBI" id="CHEBI:24646"/>
        <dbReference type="ChEBI" id="CHEBI:29033"/>
        <dbReference type="ChEBI" id="CHEBI:29034"/>
        <dbReference type="ChEBI" id="CHEBI:132124"/>
        <dbReference type="EC" id="7.1.1.8"/>
    </reaction>
</comment>
<keyword evidence="24" id="KW-1185">Reference proteome</keyword>
<organism evidence="23 24">
    <name type="scientific">Novilysobacter erysipheiresistens</name>
    <dbReference type="NCBI Taxonomy" id="1749332"/>
    <lineage>
        <taxon>Bacteria</taxon>
        <taxon>Pseudomonadati</taxon>
        <taxon>Pseudomonadota</taxon>
        <taxon>Gammaproteobacteria</taxon>
        <taxon>Lysobacterales</taxon>
        <taxon>Lysobacteraceae</taxon>
        <taxon>Novilysobacter</taxon>
    </lineage>
</organism>
<evidence type="ECO:0000256" key="10">
    <source>
        <dbReference type="ARBA" id="ARBA00022723"/>
    </source>
</evidence>
<evidence type="ECO:0000313" key="24">
    <source>
        <dbReference type="Proteomes" id="UP001355056"/>
    </source>
</evidence>
<dbReference type="SUPFAM" id="SSF50022">
    <property type="entry name" value="ISP domain"/>
    <property type="match status" value="1"/>
</dbReference>
<evidence type="ECO:0000256" key="14">
    <source>
        <dbReference type="ARBA" id="ARBA00023004"/>
    </source>
</evidence>
<evidence type="ECO:0000256" key="19">
    <source>
        <dbReference type="RuleBase" id="RU004494"/>
    </source>
</evidence>
<keyword evidence="8 19" id="KW-0812">Transmembrane</keyword>
<keyword evidence="16 19" id="KW-0472">Membrane</keyword>
<evidence type="ECO:0000256" key="13">
    <source>
        <dbReference type="ARBA" id="ARBA00022989"/>
    </source>
</evidence>
<evidence type="ECO:0000259" key="22">
    <source>
        <dbReference type="PROSITE" id="PS51296"/>
    </source>
</evidence>
<dbReference type="Pfam" id="PF00355">
    <property type="entry name" value="Rieske"/>
    <property type="match status" value="1"/>
</dbReference>
<accession>A0ABU7YUA3</accession>
<evidence type="ECO:0000256" key="21">
    <source>
        <dbReference type="SAM" id="MobiDB-lite"/>
    </source>
</evidence>
<dbReference type="InterPro" id="IPR006317">
    <property type="entry name" value="Ubiquinol_cyt_c_Rdtase_Fe-S-su"/>
</dbReference>
<evidence type="ECO:0000256" key="5">
    <source>
        <dbReference type="ARBA" id="ARBA00019816"/>
    </source>
</evidence>
<evidence type="ECO:0000256" key="17">
    <source>
        <dbReference type="ARBA" id="ARBA00023157"/>
    </source>
</evidence>
<dbReference type="InterPro" id="IPR014349">
    <property type="entry name" value="Rieske_Fe-S_prot"/>
</dbReference>
<reference evidence="23 24" key="1">
    <citation type="journal article" date="2016" name="Int. J. Syst. Evol. Microbiol.">
        <title>Lysobacter erysipheiresistens sp. nov., an antagonist of powdery mildew, isolated from tobacco-cultivated soil.</title>
        <authorList>
            <person name="Xie B."/>
            <person name="Li T."/>
            <person name="Lin X."/>
            <person name="Wang C.J."/>
            <person name="Chen Y.J."/>
            <person name="Liu W.J."/>
            <person name="Zhao Z.W."/>
        </authorList>
    </citation>
    <scope>NUCLEOTIDE SEQUENCE [LARGE SCALE GENOMIC DNA]</scope>
    <source>
        <strain evidence="23 24">RS-LYSO-3</strain>
    </source>
</reference>
<evidence type="ECO:0000256" key="18">
    <source>
        <dbReference type="ARBA" id="ARBA00029351"/>
    </source>
</evidence>
<feature type="domain" description="Rieske" evidence="22">
    <location>
        <begin position="130"/>
        <end position="209"/>
    </location>
</feature>
<evidence type="ECO:0000256" key="8">
    <source>
        <dbReference type="ARBA" id="ARBA00022692"/>
    </source>
</evidence>
<dbReference type="NCBIfam" id="TIGR01416">
    <property type="entry name" value="Rieske_proteo"/>
    <property type="match status" value="1"/>
</dbReference>
<dbReference type="PROSITE" id="PS51296">
    <property type="entry name" value="RIESKE"/>
    <property type="match status" value="1"/>
</dbReference>
<evidence type="ECO:0000256" key="2">
    <source>
        <dbReference type="ARBA" id="ARBA00004162"/>
    </source>
</evidence>
<keyword evidence="17" id="KW-1015">Disulfide bond</keyword>
<keyword evidence="12 19" id="KW-0249">Electron transport</keyword>
<evidence type="ECO:0000256" key="1">
    <source>
        <dbReference type="ARBA" id="ARBA00002444"/>
    </source>
</evidence>
<comment type="caution">
    <text evidence="23">The sequence shown here is derived from an EMBL/GenBank/DDBJ whole genome shotgun (WGS) entry which is preliminary data.</text>
</comment>
<dbReference type="EMBL" id="JAXGFP010000001">
    <property type="protein sequence ID" value="MEG3182451.1"/>
    <property type="molecule type" value="Genomic_DNA"/>
</dbReference>
<dbReference type="Gene3D" id="2.102.10.10">
    <property type="entry name" value="Rieske [2Fe-2S] iron-sulphur domain"/>
    <property type="match status" value="1"/>
</dbReference>
<keyword evidence="9" id="KW-0001">2Fe-2S</keyword>
<dbReference type="CDD" id="cd03470">
    <property type="entry name" value="Rieske_cytochrome_bc1"/>
    <property type="match status" value="1"/>
</dbReference>
<gene>
    <name evidence="23" type="primary">petA</name>
    <name evidence="23" type="ORF">SNE34_00275</name>
</gene>
<sequence>MANQGVKDPHNEVSGHGGEPVNHGRRRFLTATTAVVGAIGAGFVAVPFIKSWNPSERAKLAGAPISADISTLEAGQRLVLEWRGQPIWIVRRTEEILQALPTLKDQLRDPLSTEAPDQQPEYVMEGEPQFRSIKPEISVLVGLCTHLGCSPEMKAEIRPEPFDPNWKGGYFCPCHKSKFDMSGRVYQGVPAPINLLVPPHHYESDTTIVIGVDPSQSQGAA</sequence>
<dbReference type="InterPro" id="IPR005805">
    <property type="entry name" value="Rieske_Fe-S_prot_C"/>
</dbReference>
<comment type="miscellaneous">
    <text evidence="19">The Rieske protein is a high potential 2Fe-2S protein.</text>
</comment>
<dbReference type="EC" id="7.1.1.8" evidence="4 19"/>
<protein>
    <recommendedName>
        <fullName evidence="5 19">Ubiquinol-cytochrome c reductase iron-sulfur subunit</fullName>
        <ecNumber evidence="4 19">7.1.1.8</ecNumber>
    </recommendedName>
</protein>
<dbReference type="InterPro" id="IPR019470">
    <property type="entry name" value="Ubiq_cytC_Rdtase_Fe-S_su_TAT"/>
</dbReference>
<feature type="region of interest" description="Disordered" evidence="21">
    <location>
        <begin position="1"/>
        <end position="24"/>
    </location>
</feature>
<evidence type="ECO:0000256" key="11">
    <source>
        <dbReference type="ARBA" id="ARBA00022967"/>
    </source>
</evidence>
<evidence type="ECO:0000256" key="7">
    <source>
        <dbReference type="ARBA" id="ARBA00022475"/>
    </source>
</evidence>
<comment type="cofactor">
    <cofactor evidence="19">
        <name>[2Fe-2S] cluster</name>
        <dbReference type="ChEBI" id="CHEBI:190135"/>
    </cofactor>
    <text evidence="19">Binds 1 [2Fe-2S] cluster per subunit.</text>
</comment>
<comment type="subcellular location">
    <subcellularLocation>
        <location evidence="2">Cell membrane</location>
        <topology evidence="2">Single-pass membrane protein</topology>
    </subcellularLocation>
</comment>
<evidence type="ECO:0000256" key="4">
    <source>
        <dbReference type="ARBA" id="ARBA00012951"/>
    </source>
</evidence>
<evidence type="ECO:0000256" key="3">
    <source>
        <dbReference type="ARBA" id="ARBA00011649"/>
    </source>
</evidence>
<name>A0ABU7YUA3_9GAMM</name>